<organism evidence="2 3">
    <name type="scientific">Lophiotrema nucula</name>
    <dbReference type="NCBI Taxonomy" id="690887"/>
    <lineage>
        <taxon>Eukaryota</taxon>
        <taxon>Fungi</taxon>
        <taxon>Dikarya</taxon>
        <taxon>Ascomycota</taxon>
        <taxon>Pezizomycotina</taxon>
        <taxon>Dothideomycetes</taxon>
        <taxon>Pleosporomycetidae</taxon>
        <taxon>Pleosporales</taxon>
        <taxon>Lophiotremataceae</taxon>
        <taxon>Lophiotrema</taxon>
    </lineage>
</organism>
<reference evidence="2" key="1">
    <citation type="journal article" date="2020" name="Stud. Mycol.">
        <title>101 Dothideomycetes genomes: a test case for predicting lifestyles and emergence of pathogens.</title>
        <authorList>
            <person name="Haridas S."/>
            <person name="Albert R."/>
            <person name="Binder M."/>
            <person name="Bloem J."/>
            <person name="Labutti K."/>
            <person name="Salamov A."/>
            <person name="Andreopoulos B."/>
            <person name="Baker S."/>
            <person name="Barry K."/>
            <person name="Bills G."/>
            <person name="Bluhm B."/>
            <person name="Cannon C."/>
            <person name="Castanera R."/>
            <person name="Culley D."/>
            <person name="Daum C."/>
            <person name="Ezra D."/>
            <person name="Gonzalez J."/>
            <person name="Henrissat B."/>
            <person name="Kuo A."/>
            <person name="Liang C."/>
            <person name="Lipzen A."/>
            <person name="Lutzoni F."/>
            <person name="Magnuson J."/>
            <person name="Mondo S."/>
            <person name="Nolan M."/>
            <person name="Ohm R."/>
            <person name="Pangilinan J."/>
            <person name="Park H.-J."/>
            <person name="Ramirez L."/>
            <person name="Alfaro M."/>
            <person name="Sun H."/>
            <person name="Tritt A."/>
            <person name="Yoshinaga Y."/>
            <person name="Zwiers L.-H."/>
            <person name="Turgeon B."/>
            <person name="Goodwin S."/>
            <person name="Spatafora J."/>
            <person name="Crous P."/>
            <person name="Grigoriev I."/>
        </authorList>
    </citation>
    <scope>NUCLEOTIDE SEQUENCE</scope>
    <source>
        <strain evidence="2">CBS 627.86</strain>
    </source>
</reference>
<keyword evidence="3" id="KW-1185">Reference proteome</keyword>
<feature type="region of interest" description="Disordered" evidence="1">
    <location>
        <begin position="1"/>
        <end position="23"/>
    </location>
</feature>
<dbReference type="Proteomes" id="UP000799770">
    <property type="component" value="Unassembled WGS sequence"/>
</dbReference>
<name>A0A6A5YZU6_9PLEO</name>
<accession>A0A6A5YZU6</accession>
<evidence type="ECO:0000313" key="3">
    <source>
        <dbReference type="Proteomes" id="UP000799770"/>
    </source>
</evidence>
<protein>
    <submittedName>
        <fullName evidence="2">Uncharacterized protein</fullName>
    </submittedName>
</protein>
<gene>
    <name evidence="2" type="ORF">BDV96DRAFT_649122</name>
</gene>
<sequence length="300" mass="32998">MDYSSSNNNNNEEPLSRVSTPESFDFIPSPAKYWASLHGPKTQSGPEYERWLEYQQQPARTTTTPTPPPPTLNPSAAPFVPGLHITAPALLAVISPPLSSPTTTTADRGLPKPCPPPPNDGTFVELTHTYRRRLEGGALPTWNVIEWLSVLPPNALREDGSVELDIGWAVKCVGYAHIGPGARGRAVLLSDSFLRESLVESGIPRTVLAWLCGEEGKDGGKIVVDEEEARAFWTEFKNGMLDLSFLGSRSWCAPGRQIYRLSLEAQLVSQETDSKPKMIKRLAQQHEIMGLRDKEGQEEG</sequence>
<proteinExistence type="predicted"/>
<dbReference type="OrthoDB" id="3800733at2759"/>
<feature type="region of interest" description="Disordered" evidence="1">
    <location>
        <begin position="98"/>
        <end position="120"/>
    </location>
</feature>
<evidence type="ECO:0000256" key="1">
    <source>
        <dbReference type="SAM" id="MobiDB-lite"/>
    </source>
</evidence>
<evidence type="ECO:0000313" key="2">
    <source>
        <dbReference type="EMBL" id="KAF2112323.1"/>
    </source>
</evidence>
<dbReference type="EMBL" id="ML977331">
    <property type="protein sequence ID" value="KAF2112323.1"/>
    <property type="molecule type" value="Genomic_DNA"/>
</dbReference>
<dbReference type="AlphaFoldDB" id="A0A6A5YZU6"/>
<feature type="compositionally biased region" description="Low complexity" evidence="1">
    <location>
        <begin position="1"/>
        <end position="11"/>
    </location>
</feature>